<evidence type="ECO:0000313" key="2">
    <source>
        <dbReference type="EMBL" id="KAK9399093.1"/>
    </source>
</evidence>
<sequence>MRFPQLFMSWVLLLTGLLLVNGQRPDTLDTGKTYKGQSSNMVWIHVLQDVGPNCHTISILTWPTDENYTDITVPTGDACPFIPECPSLERYFISHHQETEKSYEKTVGAGFPGAWGFFKKKEIIINQKILSRSTGESSVQYIHHFSWHLNIAI</sequence>
<dbReference type="EMBL" id="JAOTOJ010000007">
    <property type="protein sequence ID" value="KAK9399093.1"/>
    <property type="molecule type" value="Genomic_DNA"/>
</dbReference>
<evidence type="ECO:0000313" key="3">
    <source>
        <dbReference type="Proteomes" id="UP001474421"/>
    </source>
</evidence>
<protein>
    <submittedName>
        <fullName evidence="2">Uncharacterized protein</fullName>
    </submittedName>
</protein>
<gene>
    <name evidence="2" type="ORF">NXF25_014062</name>
</gene>
<accession>A0AAW1BBW5</accession>
<keyword evidence="3" id="KW-1185">Reference proteome</keyword>
<feature type="signal peptide" evidence="1">
    <location>
        <begin position="1"/>
        <end position="22"/>
    </location>
</feature>
<evidence type="ECO:0000256" key="1">
    <source>
        <dbReference type="SAM" id="SignalP"/>
    </source>
</evidence>
<comment type="caution">
    <text evidence="2">The sequence shown here is derived from an EMBL/GenBank/DDBJ whole genome shotgun (WGS) entry which is preliminary data.</text>
</comment>
<reference evidence="2 3" key="1">
    <citation type="journal article" date="2024" name="Proc. Natl. Acad. Sci. U.S.A.">
        <title>The genetic regulatory architecture and epigenomic basis for age-related changes in rattlesnake venom.</title>
        <authorList>
            <person name="Hogan M.P."/>
            <person name="Holding M.L."/>
            <person name="Nystrom G.S."/>
            <person name="Colston T.J."/>
            <person name="Bartlett D.A."/>
            <person name="Mason A.J."/>
            <person name="Ellsworth S.A."/>
            <person name="Rautsaw R.M."/>
            <person name="Lawrence K.C."/>
            <person name="Strickland J.L."/>
            <person name="He B."/>
            <person name="Fraser P."/>
            <person name="Margres M.J."/>
            <person name="Gilbert D.M."/>
            <person name="Gibbs H.L."/>
            <person name="Parkinson C.L."/>
            <person name="Rokyta D.R."/>
        </authorList>
    </citation>
    <scope>NUCLEOTIDE SEQUENCE [LARGE SCALE GENOMIC DNA]</scope>
    <source>
        <tissue evidence="2">Blood</tissue>
    </source>
</reference>
<name>A0AAW1BBW5_CROAD</name>
<dbReference type="Proteomes" id="UP001474421">
    <property type="component" value="Unassembled WGS sequence"/>
</dbReference>
<organism evidence="2 3">
    <name type="scientific">Crotalus adamanteus</name>
    <name type="common">Eastern diamondback rattlesnake</name>
    <dbReference type="NCBI Taxonomy" id="8729"/>
    <lineage>
        <taxon>Eukaryota</taxon>
        <taxon>Metazoa</taxon>
        <taxon>Chordata</taxon>
        <taxon>Craniata</taxon>
        <taxon>Vertebrata</taxon>
        <taxon>Euteleostomi</taxon>
        <taxon>Lepidosauria</taxon>
        <taxon>Squamata</taxon>
        <taxon>Bifurcata</taxon>
        <taxon>Unidentata</taxon>
        <taxon>Episquamata</taxon>
        <taxon>Toxicofera</taxon>
        <taxon>Serpentes</taxon>
        <taxon>Colubroidea</taxon>
        <taxon>Viperidae</taxon>
        <taxon>Crotalinae</taxon>
        <taxon>Crotalus</taxon>
    </lineage>
</organism>
<dbReference type="AlphaFoldDB" id="A0AAW1BBW5"/>
<feature type="chain" id="PRO_5043654210" evidence="1">
    <location>
        <begin position="23"/>
        <end position="153"/>
    </location>
</feature>
<proteinExistence type="predicted"/>
<keyword evidence="1" id="KW-0732">Signal</keyword>